<dbReference type="SUPFAM" id="SSF161098">
    <property type="entry name" value="MetI-like"/>
    <property type="match status" value="1"/>
</dbReference>
<dbReference type="EMBL" id="AP009256">
    <property type="protein sequence ID" value="BAF40110.1"/>
    <property type="molecule type" value="Genomic_DNA"/>
</dbReference>
<comment type="subcellular location">
    <subcellularLocation>
        <location evidence="1 7">Cell membrane</location>
        <topology evidence="1 7">Multi-pass membrane protein</topology>
    </subcellularLocation>
</comment>
<dbReference type="PANTHER" id="PTHR43227:SF11">
    <property type="entry name" value="BLL4140 PROTEIN"/>
    <property type="match status" value="1"/>
</dbReference>
<feature type="transmembrane region" description="Helical" evidence="7">
    <location>
        <begin position="313"/>
        <end position="333"/>
    </location>
</feature>
<dbReference type="InterPro" id="IPR035906">
    <property type="entry name" value="MetI-like_sf"/>
</dbReference>
<dbReference type="GO" id="GO:0005886">
    <property type="term" value="C:plasma membrane"/>
    <property type="evidence" value="ECO:0007669"/>
    <property type="project" value="UniProtKB-SubCell"/>
</dbReference>
<keyword evidence="5 7" id="KW-1133">Transmembrane helix</keyword>
<dbReference type="KEGG" id="bad:BAD_1329"/>
<dbReference type="CDD" id="cd06261">
    <property type="entry name" value="TM_PBP2"/>
    <property type="match status" value="1"/>
</dbReference>
<reference evidence="9 10" key="1">
    <citation type="submission" date="2006-12" db="EMBL/GenBank/DDBJ databases">
        <title>Bifidobacterium adolescentis complete genome sequence.</title>
        <authorList>
            <person name="Suzuki T."/>
            <person name="Tsuda Y."/>
            <person name="Kanou N."/>
            <person name="Inoue T."/>
            <person name="Kumazaki K."/>
            <person name="Nagano S."/>
            <person name="Hirai S."/>
            <person name="Tanaka K."/>
            <person name="Watanabe K."/>
        </authorList>
    </citation>
    <scope>NUCLEOTIDE SEQUENCE [LARGE SCALE GENOMIC DNA]</scope>
    <source>
        <strain evidence="10">ATCC 15703 / DSM 20083 / NCTC 11814 / E194a</strain>
    </source>
</reference>
<feature type="domain" description="ABC transmembrane type-1" evidence="8">
    <location>
        <begin position="119"/>
        <end position="329"/>
    </location>
</feature>
<evidence type="ECO:0000256" key="1">
    <source>
        <dbReference type="ARBA" id="ARBA00004651"/>
    </source>
</evidence>
<protein>
    <submittedName>
        <fullName evidence="9">Polysaccharide ABC transporter permease</fullName>
    </submittedName>
</protein>
<feature type="transmembrane region" description="Helical" evidence="7">
    <location>
        <begin position="57"/>
        <end position="77"/>
    </location>
</feature>
<proteinExistence type="inferred from homology"/>
<keyword evidence="4 7" id="KW-0812">Transmembrane</keyword>
<feature type="transmembrane region" description="Helical" evidence="7">
    <location>
        <begin position="125"/>
        <end position="144"/>
    </location>
</feature>
<keyword evidence="2 7" id="KW-0813">Transport</keyword>
<feature type="transmembrane region" description="Helical" evidence="7">
    <location>
        <begin position="165"/>
        <end position="190"/>
    </location>
</feature>
<dbReference type="PaxDb" id="1680-BADO_1397"/>
<sequence length="342" mass="38024">MPPDPAFLFPSNHPKLETNMSAQTSQGVAARTVAMEAAPDRKKPGLLDRIADHFRRYWQLWILTAPALFFVGLFAYVPMWGIQLAFREFDPTKGLTGGKFVGFKYFNEFFHNPLFGEIMTNTVRISLWTLVMGFIFPIILALLINQIGSKKIKGFVQTVTYMPHFISVVVIVSMLNIFLSPGSGILGRFFGDESLMGSTSAITAVYWISEVWQHVGWNSIIYLAALAGVDTSLYEAAKIDGAGRLQLIRYVDLPAIMPTCAILLIMNMGSVLNVGFDKIYLMQNSLNMPATEVIATYTYKIGIINGQYSYSTAIGLFNTLVNFVFLITANAIAKRVSDTSIF</sequence>
<keyword evidence="10" id="KW-1185">Reference proteome</keyword>
<evidence type="ECO:0000313" key="10">
    <source>
        <dbReference type="Proteomes" id="UP000008702"/>
    </source>
</evidence>
<evidence type="ECO:0000256" key="5">
    <source>
        <dbReference type="ARBA" id="ARBA00022989"/>
    </source>
</evidence>
<dbReference type="PANTHER" id="PTHR43227">
    <property type="entry name" value="BLL4140 PROTEIN"/>
    <property type="match status" value="1"/>
</dbReference>
<dbReference type="AlphaFoldDB" id="A1A327"/>
<keyword evidence="3" id="KW-1003">Cell membrane</keyword>
<name>A1A327_BIFAA</name>
<dbReference type="Gene3D" id="1.10.3720.10">
    <property type="entry name" value="MetI-like"/>
    <property type="match status" value="1"/>
</dbReference>
<dbReference type="GO" id="GO:0055085">
    <property type="term" value="P:transmembrane transport"/>
    <property type="evidence" value="ECO:0007669"/>
    <property type="project" value="InterPro"/>
</dbReference>
<dbReference type="Pfam" id="PF00528">
    <property type="entry name" value="BPD_transp_1"/>
    <property type="match status" value="1"/>
</dbReference>
<gene>
    <name evidence="9" type="ordered locus">BAD_1329</name>
</gene>
<dbReference type="HOGENOM" id="CLU_016047_0_1_11"/>
<evidence type="ECO:0000256" key="4">
    <source>
        <dbReference type="ARBA" id="ARBA00022692"/>
    </source>
</evidence>
<evidence type="ECO:0000259" key="8">
    <source>
        <dbReference type="PROSITE" id="PS50928"/>
    </source>
</evidence>
<keyword evidence="6 7" id="KW-0472">Membrane</keyword>
<comment type="similarity">
    <text evidence="7">Belongs to the binding-protein-dependent transport system permease family.</text>
</comment>
<evidence type="ECO:0000256" key="2">
    <source>
        <dbReference type="ARBA" id="ARBA00022448"/>
    </source>
</evidence>
<evidence type="ECO:0000313" key="9">
    <source>
        <dbReference type="EMBL" id="BAF40110.1"/>
    </source>
</evidence>
<feature type="transmembrane region" description="Helical" evidence="7">
    <location>
        <begin position="255"/>
        <end position="276"/>
    </location>
</feature>
<evidence type="ECO:0000256" key="3">
    <source>
        <dbReference type="ARBA" id="ARBA00022475"/>
    </source>
</evidence>
<dbReference type="InterPro" id="IPR050809">
    <property type="entry name" value="UgpAE/MalFG_permease"/>
</dbReference>
<dbReference type="PROSITE" id="PS50928">
    <property type="entry name" value="ABC_TM1"/>
    <property type="match status" value="1"/>
</dbReference>
<dbReference type="STRING" id="367928.BAD_1329"/>
<evidence type="ECO:0000256" key="7">
    <source>
        <dbReference type="RuleBase" id="RU363032"/>
    </source>
</evidence>
<accession>A1A327</accession>
<evidence type="ECO:0000256" key="6">
    <source>
        <dbReference type="ARBA" id="ARBA00023136"/>
    </source>
</evidence>
<organism evidence="9 10">
    <name type="scientific">Bifidobacterium adolescentis (strain ATCC 15703 / DSM 20083 / NCTC 11814 / E194a)</name>
    <dbReference type="NCBI Taxonomy" id="367928"/>
    <lineage>
        <taxon>Bacteria</taxon>
        <taxon>Bacillati</taxon>
        <taxon>Actinomycetota</taxon>
        <taxon>Actinomycetes</taxon>
        <taxon>Bifidobacteriales</taxon>
        <taxon>Bifidobacteriaceae</taxon>
        <taxon>Bifidobacterium</taxon>
    </lineage>
</organism>
<dbReference type="InterPro" id="IPR000515">
    <property type="entry name" value="MetI-like"/>
</dbReference>
<dbReference type="Proteomes" id="UP000008702">
    <property type="component" value="Chromosome"/>
</dbReference>